<name>A0AAP1R4T3_ECOLX</name>
<reference evidence="1" key="1">
    <citation type="submission" date="2020-09" db="EMBL/GenBank/DDBJ databases">
        <title>Emerging polyconal dissemination of OXA-244-producing E. coli in France.</title>
        <authorList>
            <person name="Emeraud C."/>
            <person name="Girlich D."/>
            <person name="Bonnin R.A."/>
            <person name="Jousset A.B."/>
            <person name="Naas T."/>
            <person name="Dortet L."/>
        </authorList>
    </citation>
    <scope>NUCLEOTIDE SEQUENCE</scope>
    <source>
        <strain evidence="1">225E3</strain>
    </source>
</reference>
<dbReference type="EMBL" id="JACZOI010000016">
    <property type="protein sequence ID" value="MBE0977093.1"/>
    <property type="molecule type" value="Genomic_DNA"/>
</dbReference>
<protein>
    <submittedName>
        <fullName evidence="1">Uncharacterized protein</fullName>
    </submittedName>
</protein>
<dbReference type="AlphaFoldDB" id="A0AAP1R4T3"/>
<evidence type="ECO:0000313" key="1">
    <source>
        <dbReference type="EMBL" id="MBE0977093.1"/>
    </source>
</evidence>
<evidence type="ECO:0000313" key="2">
    <source>
        <dbReference type="Proteomes" id="UP000640866"/>
    </source>
</evidence>
<dbReference type="RefSeq" id="WP_021544331.1">
    <property type="nucleotide sequence ID" value="NZ_JACZOI010000016.1"/>
</dbReference>
<proteinExistence type="predicted"/>
<sequence length="85" mass="9648">MTIGDGINTVRTGNEVKHITELDALTLCNEWSKLKKENSDLYEYHREINSGWRGVILRLLGIHLPDKKDILLKGINAKGESVYPD</sequence>
<accession>A0AAP1R4T3</accession>
<dbReference type="Proteomes" id="UP000640866">
    <property type="component" value="Unassembled WGS sequence"/>
</dbReference>
<gene>
    <name evidence="1" type="ORF">IH772_07205</name>
</gene>
<organism evidence="1 2">
    <name type="scientific">Escherichia coli</name>
    <dbReference type="NCBI Taxonomy" id="562"/>
    <lineage>
        <taxon>Bacteria</taxon>
        <taxon>Pseudomonadati</taxon>
        <taxon>Pseudomonadota</taxon>
        <taxon>Gammaproteobacteria</taxon>
        <taxon>Enterobacterales</taxon>
        <taxon>Enterobacteriaceae</taxon>
        <taxon>Escherichia</taxon>
    </lineage>
</organism>
<comment type="caution">
    <text evidence="1">The sequence shown here is derived from an EMBL/GenBank/DDBJ whole genome shotgun (WGS) entry which is preliminary data.</text>
</comment>